<organism evidence="1 2">
    <name type="scientific">Heterorhabditis bacteriophora</name>
    <name type="common">Entomopathogenic nematode worm</name>
    <dbReference type="NCBI Taxonomy" id="37862"/>
    <lineage>
        <taxon>Eukaryota</taxon>
        <taxon>Metazoa</taxon>
        <taxon>Ecdysozoa</taxon>
        <taxon>Nematoda</taxon>
        <taxon>Chromadorea</taxon>
        <taxon>Rhabditida</taxon>
        <taxon>Rhabditina</taxon>
        <taxon>Rhabditomorpha</taxon>
        <taxon>Strongyloidea</taxon>
        <taxon>Heterorhabditidae</taxon>
        <taxon>Heterorhabditis</taxon>
    </lineage>
</organism>
<dbReference type="WBParaSite" id="Hba_14415">
    <property type="protein sequence ID" value="Hba_14415"/>
    <property type="gene ID" value="Hba_14415"/>
</dbReference>
<evidence type="ECO:0000313" key="2">
    <source>
        <dbReference type="WBParaSite" id="Hba_14415"/>
    </source>
</evidence>
<name>A0A1I7XAD8_HETBA</name>
<evidence type="ECO:0000313" key="1">
    <source>
        <dbReference type="Proteomes" id="UP000095283"/>
    </source>
</evidence>
<keyword evidence="1" id="KW-1185">Reference proteome</keyword>
<protein>
    <submittedName>
        <fullName evidence="2">Ovule protein</fullName>
    </submittedName>
</protein>
<dbReference type="Proteomes" id="UP000095283">
    <property type="component" value="Unplaced"/>
</dbReference>
<reference evidence="2" key="1">
    <citation type="submission" date="2016-11" db="UniProtKB">
        <authorList>
            <consortium name="WormBaseParasite"/>
        </authorList>
    </citation>
    <scope>IDENTIFICATION</scope>
</reference>
<proteinExistence type="predicted"/>
<sequence>MDTVMAAHQMAVAQSHVPIPAPQPHERLDIVMTPSTSRGSPSAVMKVSSSIFLKTELESICTCSICLLRTSLSKHDVLFCSLLRLI</sequence>
<accession>A0A1I7XAD8</accession>
<dbReference type="AlphaFoldDB" id="A0A1I7XAD8"/>